<name>A0A4Q4ZZF0_9BIFI</name>
<feature type="transmembrane region" description="Helical" evidence="1">
    <location>
        <begin position="1061"/>
        <end position="1084"/>
    </location>
</feature>
<reference evidence="3 4" key="1">
    <citation type="submission" date="2018-12" db="EMBL/GenBank/DDBJ databases">
        <title>Unveiling genomic diversity among members of the Bifidobacterium pseudolongum species, a widely distributed gut commensal of the animal kingdom.</title>
        <authorList>
            <person name="Lugli G.A."/>
            <person name="Duranti S."/>
            <person name="Albert K."/>
            <person name="Mancabelli L."/>
            <person name="Napoli S."/>
            <person name="Viappiani A."/>
            <person name="Anzalone R."/>
            <person name="Longhi G."/>
            <person name="Milani C."/>
            <person name="Turroni F."/>
            <person name="Alessandri G."/>
            <person name="Sela D.A."/>
            <person name="Van Sinderen D."/>
            <person name="Ventura M."/>
        </authorList>
    </citation>
    <scope>NUCLEOTIDE SEQUENCE [LARGE SCALE GENOMIC DNA]</scope>
    <source>
        <strain evidence="3 4">2093B</strain>
    </source>
</reference>
<feature type="signal peptide" evidence="2">
    <location>
        <begin position="1"/>
        <end position="28"/>
    </location>
</feature>
<sequence length="1099" mass="117263">MIRREITAVLTAVALLLGTCAVTGTAAASEQDSQATSADVAQSVSSTSADATLTLSRNRIGNVPDPADATLTLAVRAHAGDTYTITVPQSIANGNGTYAISDSEEVPPSIGTVTRRDDNASHATTFTYTFSASASFSVNIVLATRNNYYAQPTPIDGVGTSTKTITWSCNGTKLEPIEFTQVIRPVMKPTAITRVTPPSSSYKAIYANQNYTYRFALNETDGVYDDTSWSSAQVNSAVNHGTTIRIPVPKHFRLDQEATNVKNGFTDKTTIAQPDGVSGDIVITVPKGSGRQSWQAAPPYYLVGSYRTEPPQEVTELTAESPVSVDQTVVDPQGREQHLTATVPAWTEYLRPSGDSQLCDNGNTDCMAVSIGGNNTVNDLLLTKDSKLTTLNFVGFGNDSPMNVDDAVLEIKVPSGFDATAVVTPSNAQKLPDLTQYRYEVTLLDGTLMTGTVPAGGTIARSKDSPIRDITLYPNMLDSGADTDAGSSCTTFVDDNAACAGRTMVYVQGTLAGSYDDGTPVRSGDMITTSASLSVPSARQWDAKNRQWTSFSLTASVRQQVITTEELKASLGVYPSQAKRLPGSKDSGYISLWANLDGNQTTRSIHEPVFYYVLPRGVSYDEQIGVTTLNNHDGITVQPHVSAFQATDGRQVVKVDYTGTGYDYYTAQGSNNQVHLDIAPDTAAGSYPWEIYMVSPTTAMTASNAAGVPANHSYVGGASDHVYKVGEGTWAVSAPNAVMSGELSQGNLAYAFASQTGSDDKAAGNGDTTNYADPRTMRFAVTLTNGTPQRLTNLKEFVNVPQRDSGNGFSVQLTGPVTEISSDGSPVDGAYTVLYSTSPVVLTDAKGAVPSTDGFVTADQVTDWSKVRSLVIEMDVLPASAVAGRFVLTGIDPTLVHDAQKTVALSSGLYAQQADGTPMMPLVTRASDADAARITVTGHSTIRARLHWKDESGKDQYKDLDDLTKTYADNLDEFKRSDYPTSIGDFPQTDRALFPDGYALDESATAIIGNDSARYPEGGEPGAAQWNTMTRYNYDGSIVQYELVSQAPGVSVMPVTGTFSVWAWLACGLLTVFMAGLLPVMHLAPCRKGQRKEIPTPKE</sequence>
<gene>
    <name evidence="3" type="ORF">PG2093B_1350</name>
</gene>
<evidence type="ECO:0000256" key="1">
    <source>
        <dbReference type="SAM" id="Phobius"/>
    </source>
</evidence>
<dbReference type="RefSeq" id="WP_129897871.1">
    <property type="nucleotide sequence ID" value="NZ_RYUH01000013.1"/>
</dbReference>
<dbReference type="Proteomes" id="UP000292568">
    <property type="component" value="Unassembled WGS sequence"/>
</dbReference>
<feature type="chain" id="PRO_5020237255" description="Cell surface protein" evidence="2">
    <location>
        <begin position="29"/>
        <end position="1099"/>
    </location>
</feature>
<proteinExistence type="predicted"/>
<evidence type="ECO:0000313" key="3">
    <source>
        <dbReference type="EMBL" id="RYQ09066.1"/>
    </source>
</evidence>
<keyword evidence="1" id="KW-1133">Transmembrane helix</keyword>
<keyword evidence="2" id="KW-0732">Signal</keyword>
<accession>A0A4Q4ZZF0</accession>
<dbReference type="EMBL" id="RYUH01000013">
    <property type="protein sequence ID" value="RYQ09066.1"/>
    <property type="molecule type" value="Genomic_DNA"/>
</dbReference>
<protein>
    <recommendedName>
        <fullName evidence="5">Cell surface protein</fullName>
    </recommendedName>
</protein>
<comment type="caution">
    <text evidence="3">The sequence shown here is derived from an EMBL/GenBank/DDBJ whole genome shotgun (WGS) entry which is preliminary data.</text>
</comment>
<evidence type="ECO:0008006" key="5">
    <source>
        <dbReference type="Google" id="ProtNLM"/>
    </source>
</evidence>
<evidence type="ECO:0000313" key="4">
    <source>
        <dbReference type="Proteomes" id="UP000292568"/>
    </source>
</evidence>
<keyword evidence="1" id="KW-0472">Membrane</keyword>
<dbReference type="AlphaFoldDB" id="A0A4Q4ZZF0"/>
<evidence type="ECO:0000256" key="2">
    <source>
        <dbReference type="SAM" id="SignalP"/>
    </source>
</evidence>
<keyword evidence="1" id="KW-0812">Transmembrane</keyword>
<organism evidence="3 4">
    <name type="scientific">Bifidobacterium pseudolongum subsp. globosum</name>
    <dbReference type="NCBI Taxonomy" id="1690"/>
    <lineage>
        <taxon>Bacteria</taxon>
        <taxon>Bacillati</taxon>
        <taxon>Actinomycetota</taxon>
        <taxon>Actinomycetes</taxon>
        <taxon>Bifidobacteriales</taxon>
        <taxon>Bifidobacteriaceae</taxon>
        <taxon>Bifidobacterium</taxon>
    </lineage>
</organism>